<dbReference type="AlphaFoldDB" id="A0A844Y4S6"/>
<accession>A0A844Y4S6</accession>
<keyword evidence="1" id="KW-0808">Transferase</keyword>
<evidence type="ECO:0000313" key="2">
    <source>
        <dbReference type="Proteomes" id="UP000430272"/>
    </source>
</evidence>
<comment type="caution">
    <text evidence="1">The sequence shown here is derived from an EMBL/GenBank/DDBJ whole genome shotgun (WGS) entry which is preliminary data.</text>
</comment>
<evidence type="ECO:0000313" key="1">
    <source>
        <dbReference type="EMBL" id="MXO52836.1"/>
    </source>
</evidence>
<reference evidence="1 2" key="1">
    <citation type="submission" date="2019-12" db="EMBL/GenBank/DDBJ databases">
        <title>Genomic-based taxomic classification of the family Erythrobacteraceae.</title>
        <authorList>
            <person name="Xu L."/>
        </authorList>
    </citation>
    <scope>NUCLEOTIDE SEQUENCE [LARGE SCALE GENOMIC DNA]</scope>
    <source>
        <strain evidence="1 2">JCM 17468</strain>
    </source>
</reference>
<dbReference type="SUPFAM" id="SSF52540">
    <property type="entry name" value="P-loop containing nucleoside triphosphate hydrolases"/>
    <property type="match status" value="1"/>
</dbReference>
<dbReference type="Proteomes" id="UP000430272">
    <property type="component" value="Unassembled WGS sequence"/>
</dbReference>
<dbReference type="PANTHER" id="PTHR36451:SF1">
    <property type="entry name" value="OMEGA-HYDROXY-BETA-DIHYDROMENAQUINONE-9 SULFOTRANSFERASE STF3"/>
    <property type="match status" value="1"/>
</dbReference>
<organism evidence="1 2">
    <name type="scientific">Qipengyuania pelagi</name>
    <dbReference type="NCBI Taxonomy" id="994320"/>
    <lineage>
        <taxon>Bacteria</taxon>
        <taxon>Pseudomonadati</taxon>
        <taxon>Pseudomonadota</taxon>
        <taxon>Alphaproteobacteria</taxon>
        <taxon>Sphingomonadales</taxon>
        <taxon>Erythrobacteraceae</taxon>
        <taxon>Qipengyuania</taxon>
    </lineage>
</organism>
<protein>
    <submittedName>
        <fullName evidence="1">Sulfotransferase</fullName>
    </submittedName>
</protein>
<dbReference type="InterPro" id="IPR052736">
    <property type="entry name" value="Stf3_sulfotransferase"/>
</dbReference>
<dbReference type="PANTHER" id="PTHR36451">
    <property type="entry name" value="PAPS-DEPENDENT SULFOTRANSFERASE STF3"/>
    <property type="match status" value="1"/>
</dbReference>
<name>A0A844Y4S6_9SPHN</name>
<dbReference type="Gene3D" id="3.40.50.300">
    <property type="entry name" value="P-loop containing nucleotide triphosphate hydrolases"/>
    <property type="match status" value="1"/>
</dbReference>
<gene>
    <name evidence="1" type="ORF">GRI47_02295</name>
</gene>
<dbReference type="RefSeq" id="WP_344870827.1">
    <property type="nucleotide sequence ID" value="NZ_BAABDV010000001.1"/>
</dbReference>
<dbReference type="EMBL" id="WTYD01000001">
    <property type="protein sequence ID" value="MXO52836.1"/>
    <property type="molecule type" value="Genomic_DNA"/>
</dbReference>
<dbReference type="GO" id="GO:0016740">
    <property type="term" value="F:transferase activity"/>
    <property type="evidence" value="ECO:0007669"/>
    <property type="project" value="UniProtKB-KW"/>
</dbReference>
<proteinExistence type="predicted"/>
<keyword evidence="2" id="KW-1185">Reference proteome</keyword>
<dbReference type="InterPro" id="IPR027417">
    <property type="entry name" value="P-loop_NTPase"/>
</dbReference>
<sequence length="383" mass="42384">MNRAITNMWKRGLTVQPPLDPDFLWAKGSRGFAREDEVSIRAPEDVADFRARLEALCRSLREEAGLNALGHTMAYGQIVAAIEKRHALGRLWRERPELAETDIAPPIAVVGQMRAGTTRLHRLLAADPRHAGTRFCNAVDPVPPAPGHFDWRPLKMRAGLAIARLVNPWLDSQHPFGATRADEELGWLTTALDVCAFEAQWHIPSYVRFSEGRDAAPLYREFARILRTDAAYMGDAERPRVLKCPKFAEDIPALLAELPATRLIVTRREPEDVLASSVSLVAAQSAFQSGDLSLERMRLEWERKLALREARMAAALDHFDGPLAKVDFTALGRDWQAEIAQIYTALGLTLTDAALQAMGAEQARAANGAHHAHRSQIAGFSAS</sequence>
<dbReference type="Pfam" id="PF13469">
    <property type="entry name" value="Sulfotransfer_3"/>
    <property type="match status" value="1"/>
</dbReference>